<dbReference type="EMBL" id="JAUJYO010000016">
    <property type="protein sequence ID" value="KAK1294382.1"/>
    <property type="molecule type" value="Genomic_DNA"/>
</dbReference>
<dbReference type="PROSITE" id="PS50016">
    <property type="entry name" value="ZF_PHD_2"/>
    <property type="match status" value="1"/>
</dbReference>
<dbReference type="PROSITE" id="PS50827">
    <property type="entry name" value="DDT"/>
    <property type="match status" value="1"/>
</dbReference>
<dbReference type="InterPro" id="IPR018501">
    <property type="entry name" value="DDT_dom"/>
</dbReference>
<dbReference type="PROSITE" id="PS01359">
    <property type="entry name" value="ZF_PHD_1"/>
    <property type="match status" value="1"/>
</dbReference>
<proteinExistence type="predicted"/>
<dbReference type="Gene3D" id="3.30.40.10">
    <property type="entry name" value="Zinc/RING finger domain, C3HC4 (zinc finger)"/>
    <property type="match status" value="2"/>
</dbReference>
<dbReference type="Pfam" id="PF21743">
    <property type="entry name" value="PTM_DIR17_Tudor"/>
    <property type="match status" value="1"/>
</dbReference>
<evidence type="ECO:0000256" key="3">
    <source>
        <dbReference type="ARBA" id="ARBA00022771"/>
    </source>
</evidence>
<accession>A0AAV9D2E5</accession>
<dbReference type="CDD" id="cd20401">
    <property type="entry name" value="Tudor_AtPTM-like"/>
    <property type="match status" value="1"/>
</dbReference>
<dbReference type="Pfam" id="PF00628">
    <property type="entry name" value="PHD"/>
    <property type="match status" value="1"/>
</dbReference>
<reference evidence="10" key="2">
    <citation type="submission" date="2023-06" db="EMBL/GenBank/DDBJ databases">
        <authorList>
            <person name="Ma L."/>
            <person name="Liu K.-W."/>
            <person name="Li Z."/>
            <person name="Hsiao Y.-Y."/>
            <person name="Qi Y."/>
            <person name="Fu T."/>
            <person name="Tang G."/>
            <person name="Zhang D."/>
            <person name="Sun W.-H."/>
            <person name="Liu D.-K."/>
            <person name="Li Y."/>
            <person name="Chen G.-Z."/>
            <person name="Liu X.-D."/>
            <person name="Liao X.-Y."/>
            <person name="Jiang Y.-T."/>
            <person name="Yu X."/>
            <person name="Hao Y."/>
            <person name="Huang J."/>
            <person name="Zhao X.-W."/>
            <person name="Ke S."/>
            <person name="Chen Y.-Y."/>
            <person name="Wu W.-L."/>
            <person name="Hsu J.-L."/>
            <person name="Lin Y.-F."/>
            <person name="Huang M.-D."/>
            <person name="Li C.-Y."/>
            <person name="Huang L."/>
            <person name="Wang Z.-W."/>
            <person name="Zhao X."/>
            <person name="Zhong W.-Y."/>
            <person name="Peng D.-H."/>
            <person name="Ahmad S."/>
            <person name="Lan S."/>
            <person name="Zhang J.-S."/>
            <person name="Tsai W.-C."/>
            <person name="Van De Peer Y."/>
            <person name="Liu Z.-J."/>
        </authorList>
    </citation>
    <scope>NUCLEOTIDE SEQUENCE</scope>
    <source>
        <strain evidence="10">CP</strain>
        <tissue evidence="10">Leaves</tissue>
    </source>
</reference>
<feature type="region of interest" description="Disordered" evidence="7">
    <location>
        <begin position="1092"/>
        <end position="1114"/>
    </location>
</feature>
<dbReference type="InterPro" id="IPR056618">
    <property type="entry name" value="Chromo_PTM"/>
</dbReference>
<keyword evidence="11" id="KW-1185">Reference proteome</keyword>
<gene>
    <name evidence="10" type="primary">MBD9</name>
    <name evidence="10" type="ORF">QJS10_CPA16g01089</name>
</gene>
<name>A0AAV9D2E5_ACOCL</name>
<dbReference type="Pfam" id="PF02791">
    <property type="entry name" value="DDT"/>
    <property type="match status" value="1"/>
</dbReference>
<dbReference type="SMART" id="SM00571">
    <property type="entry name" value="DDT"/>
    <property type="match status" value="1"/>
</dbReference>
<feature type="domain" description="DDT" evidence="9">
    <location>
        <begin position="438"/>
        <end position="498"/>
    </location>
</feature>
<dbReference type="InterPro" id="IPR001965">
    <property type="entry name" value="Znf_PHD"/>
</dbReference>
<reference evidence="10" key="1">
    <citation type="journal article" date="2023" name="Nat. Commun.">
        <title>Diploid and tetraploid genomes of Acorus and the evolution of monocots.</title>
        <authorList>
            <person name="Ma L."/>
            <person name="Liu K.W."/>
            <person name="Li Z."/>
            <person name="Hsiao Y.Y."/>
            <person name="Qi Y."/>
            <person name="Fu T."/>
            <person name="Tang G.D."/>
            <person name="Zhang D."/>
            <person name="Sun W.H."/>
            <person name="Liu D.K."/>
            <person name="Li Y."/>
            <person name="Chen G.Z."/>
            <person name="Liu X.D."/>
            <person name="Liao X.Y."/>
            <person name="Jiang Y.T."/>
            <person name="Yu X."/>
            <person name="Hao Y."/>
            <person name="Huang J."/>
            <person name="Zhao X.W."/>
            <person name="Ke S."/>
            <person name="Chen Y.Y."/>
            <person name="Wu W.L."/>
            <person name="Hsu J.L."/>
            <person name="Lin Y.F."/>
            <person name="Huang M.D."/>
            <person name="Li C.Y."/>
            <person name="Huang L."/>
            <person name="Wang Z.W."/>
            <person name="Zhao X."/>
            <person name="Zhong W.Y."/>
            <person name="Peng D.H."/>
            <person name="Ahmad S."/>
            <person name="Lan S."/>
            <person name="Zhang J.S."/>
            <person name="Tsai W.C."/>
            <person name="Van de Peer Y."/>
            <person name="Liu Z.J."/>
        </authorList>
    </citation>
    <scope>NUCLEOTIDE SEQUENCE</scope>
    <source>
        <strain evidence="10">CP</strain>
    </source>
</reference>
<evidence type="ECO:0000256" key="7">
    <source>
        <dbReference type="SAM" id="MobiDB-lite"/>
    </source>
</evidence>
<dbReference type="PANTHER" id="PTHR46508">
    <property type="entry name" value="PHD FINGER FAMILY PROTEIN"/>
    <property type="match status" value="1"/>
</dbReference>
<keyword evidence="4" id="KW-0862">Zinc</keyword>
<evidence type="ECO:0000256" key="5">
    <source>
        <dbReference type="ARBA" id="ARBA00023242"/>
    </source>
</evidence>
<dbReference type="Proteomes" id="UP001180020">
    <property type="component" value="Unassembled WGS sequence"/>
</dbReference>
<dbReference type="GO" id="GO:0005634">
    <property type="term" value="C:nucleus"/>
    <property type="evidence" value="ECO:0007669"/>
    <property type="project" value="UniProtKB-SubCell"/>
</dbReference>
<dbReference type="GO" id="GO:0008270">
    <property type="term" value="F:zinc ion binding"/>
    <property type="evidence" value="ECO:0007669"/>
    <property type="project" value="UniProtKB-KW"/>
</dbReference>
<feature type="domain" description="PHD-type" evidence="8">
    <location>
        <begin position="632"/>
        <end position="679"/>
    </location>
</feature>
<evidence type="ECO:0000313" key="10">
    <source>
        <dbReference type="EMBL" id="KAK1294382.1"/>
    </source>
</evidence>
<dbReference type="InterPro" id="IPR028942">
    <property type="entry name" value="WHIM1_dom"/>
</dbReference>
<keyword evidence="2" id="KW-0479">Metal-binding</keyword>
<feature type="compositionally biased region" description="Polar residues" evidence="7">
    <location>
        <begin position="195"/>
        <end position="206"/>
    </location>
</feature>
<feature type="region of interest" description="Disordered" evidence="7">
    <location>
        <begin position="392"/>
        <end position="423"/>
    </location>
</feature>
<feature type="compositionally biased region" description="Basic residues" evidence="7">
    <location>
        <begin position="68"/>
        <end position="82"/>
    </location>
</feature>
<keyword evidence="5" id="KW-0539">Nucleus</keyword>
<evidence type="ECO:0000313" key="11">
    <source>
        <dbReference type="Proteomes" id="UP001180020"/>
    </source>
</evidence>
<feature type="compositionally biased region" description="Basic and acidic residues" evidence="7">
    <location>
        <begin position="56"/>
        <end position="67"/>
    </location>
</feature>
<organism evidence="10 11">
    <name type="scientific">Acorus calamus</name>
    <name type="common">Sweet flag</name>
    <dbReference type="NCBI Taxonomy" id="4465"/>
    <lineage>
        <taxon>Eukaryota</taxon>
        <taxon>Viridiplantae</taxon>
        <taxon>Streptophyta</taxon>
        <taxon>Embryophyta</taxon>
        <taxon>Tracheophyta</taxon>
        <taxon>Spermatophyta</taxon>
        <taxon>Magnoliopsida</taxon>
        <taxon>Liliopsida</taxon>
        <taxon>Acoraceae</taxon>
        <taxon>Acorus</taxon>
    </lineage>
</organism>
<feature type="compositionally biased region" description="Basic residues" evidence="7">
    <location>
        <begin position="219"/>
        <end position="233"/>
    </location>
</feature>
<dbReference type="SMART" id="SM00249">
    <property type="entry name" value="PHD"/>
    <property type="match status" value="3"/>
</dbReference>
<evidence type="ECO:0000256" key="1">
    <source>
        <dbReference type="ARBA" id="ARBA00004123"/>
    </source>
</evidence>
<dbReference type="InterPro" id="IPR011011">
    <property type="entry name" value="Znf_FYVE_PHD"/>
</dbReference>
<feature type="region of interest" description="Disordered" evidence="7">
    <location>
        <begin position="53"/>
        <end position="85"/>
    </location>
</feature>
<dbReference type="InterPro" id="IPR047365">
    <property type="entry name" value="Tudor_AtPTM-like"/>
</dbReference>
<dbReference type="InterPro" id="IPR019786">
    <property type="entry name" value="Zinc_finger_PHD-type_CS"/>
</dbReference>
<evidence type="ECO:0000259" key="9">
    <source>
        <dbReference type="PROSITE" id="PS50827"/>
    </source>
</evidence>
<evidence type="ECO:0000256" key="6">
    <source>
        <dbReference type="PROSITE-ProRule" id="PRU00146"/>
    </source>
</evidence>
<keyword evidence="3 6" id="KW-0863">Zinc-finger</keyword>
<feature type="compositionally biased region" description="Polar residues" evidence="7">
    <location>
        <begin position="398"/>
        <end position="410"/>
    </location>
</feature>
<evidence type="ECO:0000256" key="2">
    <source>
        <dbReference type="ARBA" id="ARBA00022723"/>
    </source>
</evidence>
<dbReference type="InterPro" id="IPR013083">
    <property type="entry name" value="Znf_RING/FYVE/PHD"/>
</dbReference>
<dbReference type="Pfam" id="PF24294">
    <property type="entry name" value="Chromo_PTM"/>
    <property type="match status" value="1"/>
</dbReference>
<protein>
    <submittedName>
        <fullName evidence="10">Methyl-CpG-binding domain-containing protein 9</fullName>
    </submittedName>
</protein>
<feature type="region of interest" description="Disordered" evidence="7">
    <location>
        <begin position="194"/>
        <end position="233"/>
    </location>
</feature>
<dbReference type="GO" id="GO:0000785">
    <property type="term" value="C:chromatin"/>
    <property type="evidence" value="ECO:0007669"/>
    <property type="project" value="UniProtKB-ARBA"/>
</dbReference>
<sequence>MEIVGREVVKTFEGFGVFSGFVESYDPLTGFYNVVYEDGDSEELDVVEVSSILRGTDSRPSEGDPARPPRRRGRPPKKRRRGSASFEAIRVEESEGNCGRIVSGGFAEDFLGNSVSVAVEEIQLKGSPFEGIEAQLSDPNGSFQAPEEGELKCFEENVSNSGSKDAQLNFRPSLVEGTNVAVVRMVEAGSGERFSVTSRDGSSFGSPNVGVDPQSGPIKVKRGRGRPPKKRHCVMPSSEEIRMELSERNGAHITDDGFKGILDGSHSSRVVEEIQLKELQTSERGPVGNGLADPLEGIGAQSNNSNGSLQAFNGSDWKVFNKNEETQLKSNGFCENMMDSISVGIVKGNGIDVKRNESSFESPDEEENILIKRGQVSGRLLPMTLTPLRRSTRRTTPVSVYSDKSSTMHVNSAHEEPGEQPKGMFVLPPPSNNLNSDDLPILDIFSVYSFLRSFSTNLFLSPFTVEAFVAALRCNFVNSLMDSIHFCILQALKQNLEFLSNEGVESALACLRNLNWELLDLITWPIYLAEYLLIHCPVMIPGINLGCLRLLSSEYNKQPATVKLDILKCLCDDLVETEAIRSELSMRMTELEFNADNDISANANITGKDTVNDFGSSCLNKEAVEEDGDRNFDECCLCKMDGSLICCDGCPAAYHSRCVGVAKDLLPEGDWFCPECIMKKHDGVLNPLKSLCGAKTLGVDSYGRLYLGSYSYLLVSDSCDPDSSYSYYSRDDITAVIEALKSSGMIPHHGIINAISLFWKFDNAFYGANGHHDTDHVSLNLDYGFRVATPSSFFPQTNDAEREILVEKISKPESDSTLDVHLQDCKNELMSRWSLGFKTPDVGVHDSFSSFEESSENHCSAVQKEHVGFSVSDPSLLVINQTKVRACQVQCEPGTYVNCYSSGHMVSSISKELMHILSESMKKHSEISAEEIVSSQLKAIFNKSKKFFLYRAQKLYLDVQKESCGWCFNCKAPTDETCLFKLADKKLLDFSKMRAVGFRTNNMKKSHLSSVTCHILSIENRLHGLLCGPWENPRHSDQWRKSVSKAFSVASLKPLLLTLESNLRRVALTSEWSKQVDSDFLVGSASYTTTTSVKASTEHGPSTKLGRGRKQARRNISKGEPEFVPMSGMYWWRGGRLSRELFYWKMLPHSLASKAGRQAGCRKIPGMLYTEGSKFAKRIKYIAWKAAVEMSATIAQLAYQVSELDSSIRWHDLSNCQLSTVLVKEPRQVATLRKAIIRKKCVEGVQVKYLLDFGKRKFIPDIVTRHGVTLEESSGERKKYWLDESFVPLKRLKAFEERKIARKFNKLGSWLPCDEGVKLVKHLRQKGFHYLFSKREKSESHQCGHCNKYVARGAVNCNLCKGFFHKRHANASKDAMSILYTCFKCSIMITPKRETRKKDIKLEKSKISMNKLPKRVLRKAKHVEVKISKKVCKSRRSMRQIKSKKRKNFSKSHSRNHFGRGKRTKMLYPYWFDGLLWTRKPNDDRRMLFKERNVCTPFTDLGNSSRRPICSLCREDYDARLIYVSCENCEDWFHGDAFGINSENVNNLMGMKCRACLKKSPLSCPYSRNSNADEFQLREEKNDTTKLETVQNTIDDEKVLVESCDIPKILPHTGFSGLFNIEQSVHKDNDADKLREEKNDGEKMETLQNTIDDEKVLVESCDILKILPQAEFSSSFNLEQSVQEDNDTDKLHEEKNDRTKLETVLNTIDDEKVLVQSCDIPMILPRTEFSGLFNLEQSVHIDNDADKLHEEKSDRRKLETVQNTIDDENVSVESRDGLKILPHTEFSGLFNLQRSVHNDNDADKLHEEKKDRTELETVQNTINDEKVLGESCDGLKILPRTECSGLFNLEQAEHKDNDADTLCDPYQALFLG</sequence>
<dbReference type="Pfam" id="PF15612">
    <property type="entry name" value="WHIM1"/>
    <property type="match status" value="1"/>
</dbReference>
<evidence type="ECO:0000259" key="8">
    <source>
        <dbReference type="PROSITE" id="PS50016"/>
    </source>
</evidence>
<comment type="subcellular location">
    <subcellularLocation>
        <location evidence="1">Nucleus</location>
    </subcellularLocation>
</comment>
<dbReference type="SUPFAM" id="SSF57903">
    <property type="entry name" value="FYVE/PHD zinc finger"/>
    <property type="match status" value="2"/>
</dbReference>
<comment type="caution">
    <text evidence="10">The sequence shown here is derived from an EMBL/GenBank/DDBJ whole genome shotgun (WGS) entry which is preliminary data.</text>
</comment>
<dbReference type="CDD" id="cd15532">
    <property type="entry name" value="PHD2_CHD_II"/>
    <property type="match status" value="1"/>
</dbReference>
<evidence type="ECO:0000256" key="4">
    <source>
        <dbReference type="ARBA" id="ARBA00022833"/>
    </source>
</evidence>
<dbReference type="InterPro" id="IPR019787">
    <property type="entry name" value="Znf_PHD-finger"/>
</dbReference>
<dbReference type="PANTHER" id="PTHR46508:SF5">
    <property type="entry name" value="PHD-FINGER AND DNA BINDING DOMAIN-CONTAINING PROTEIN"/>
    <property type="match status" value="1"/>
</dbReference>